<evidence type="ECO:0008006" key="3">
    <source>
        <dbReference type="Google" id="ProtNLM"/>
    </source>
</evidence>
<dbReference type="EMBL" id="CP002364">
    <property type="protein sequence ID" value="ADW17309.1"/>
    <property type="molecule type" value="Genomic_DNA"/>
</dbReference>
<keyword evidence="2" id="KW-1185">Reference proteome</keyword>
<protein>
    <recommendedName>
        <fullName evidence="3">Metallopeptidase family protein</fullName>
    </recommendedName>
</protein>
<dbReference type="CDD" id="cd12952">
    <property type="entry name" value="MMP_ACEL2062"/>
    <property type="match status" value="1"/>
</dbReference>
<dbReference type="RefSeq" id="WP_015723852.1">
    <property type="nucleotide sequence ID" value="NC_014972.1"/>
</dbReference>
<dbReference type="InterPro" id="IPR010428">
    <property type="entry name" value="Zincin_1"/>
</dbReference>
<gene>
    <name evidence="1" type="ordered locus">Despr_1137</name>
</gene>
<evidence type="ECO:0000313" key="2">
    <source>
        <dbReference type="Proteomes" id="UP000006365"/>
    </source>
</evidence>
<dbReference type="Gene3D" id="3.30.2010.20">
    <property type="match status" value="1"/>
</dbReference>
<reference evidence="1 2" key="1">
    <citation type="journal article" date="2011" name="Stand. Genomic Sci.">
        <title>Complete genome sequence of Desulfobulbus propionicus type strain (1pr3).</title>
        <authorList>
            <person name="Pagani I."/>
            <person name="Lapidus A."/>
            <person name="Nolan M."/>
            <person name="Lucas S."/>
            <person name="Hammon N."/>
            <person name="Deshpande S."/>
            <person name="Cheng J.F."/>
            <person name="Chertkov O."/>
            <person name="Davenport K."/>
            <person name="Tapia R."/>
            <person name="Han C."/>
            <person name="Goodwin L."/>
            <person name="Pitluck S."/>
            <person name="Liolios K."/>
            <person name="Mavromatis K."/>
            <person name="Ivanova N."/>
            <person name="Mikhailova N."/>
            <person name="Pati A."/>
            <person name="Chen A."/>
            <person name="Palaniappan K."/>
            <person name="Land M."/>
            <person name="Hauser L."/>
            <person name="Chang Y.J."/>
            <person name="Jeffries C.D."/>
            <person name="Detter J.C."/>
            <person name="Brambilla E."/>
            <person name="Kannan K.P."/>
            <person name="Djao O.D."/>
            <person name="Rohde M."/>
            <person name="Pukall R."/>
            <person name="Spring S."/>
            <person name="Goker M."/>
            <person name="Sikorski J."/>
            <person name="Woyke T."/>
            <person name="Bristow J."/>
            <person name="Eisen J.A."/>
            <person name="Markowitz V."/>
            <person name="Hugenholtz P."/>
            <person name="Kyrpides N.C."/>
            <person name="Klenk H.P."/>
        </authorList>
    </citation>
    <scope>NUCLEOTIDE SEQUENCE [LARGE SCALE GENOMIC DNA]</scope>
    <source>
        <strain evidence="2">ATCC 33891 / DSM 2032 / 1pr3</strain>
    </source>
</reference>
<dbReference type="SUPFAM" id="SSF55486">
    <property type="entry name" value="Metalloproteases ('zincins'), catalytic domain"/>
    <property type="match status" value="1"/>
</dbReference>
<organism evidence="1 2">
    <name type="scientific">Desulfobulbus propionicus (strain ATCC 33891 / DSM 2032 / VKM B-1956 / 1pr3)</name>
    <dbReference type="NCBI Taxonomy" id="577650"/>
    <lineage>
        <taxon>Bacteria</taxon>
        <taxon>Pseudomonadati</taxon>
        <taxon>Thermodesulfobacteriota</taxon>
        <taxon>Desulfobulbia</taxon>
        <taxon>Desulfobulbales</taxon>
        <taxon>Desulfobulbaceae</taxon>
        <taxon>Desulfobulbus</taxon>
    </lineage>
</organism>
<dbReference type="Pfam" id="PF06262">
    <property type="entry name" value="Zincin_1"/>
    <property type="match status" value="1"/>
</dbReference>
<dbReference type="AlphaFoldDB" id="A0A7U3YKZ9"/>
<dbReference type="Proteomes" id="UP000006365">
    <property type="component" value="Chromosome"/>
</dbReference>
<dbReference type="KEGG" id="dpr:Despr_1137"/>
<evidence type="ECO:0000313" key="1">
    <source>
        <dbReference type="EMBL" id="ADW17309.1"/>
    </source>
</evidence>
<dbReference type="InterPro" id="IPR038555">
    <property type="entry name" value="Zincin_1_sf"/>
</dbReference>
<proteinExistence type="predicted"/>
<accession>A0A7U3YKZ9</accession>
<sequence length="129" mass="14456">MSDRPLQLTTEAFARIVEQAIARIPEEIRAVLDNVLISVKDRPTAAMLAEVGLGPDEPLFGIFLGVPLNERSLADPPLYPDTIHIFQDPLEEYCATREQLIEEIEITVVHEIAHFVGFSDEELERLGYG</sequence>
<name>A0A7U3YKZ9_DESPD</name>